<gene>
    <name evidence="2" type="ORF">M8C21_002438</name>
</gene>
<evidence type="ECO:0000256" key="1">
    <source>
        <dbReference type="SAM" id="Phobius"/>
    </source>
</evidence>
<keyword evidence="1" id="KW-0812">Transmembrane</keyword>
<dbReference type="EMBL" id="JAMZMK010011399">
    <property type="protein sequence ID" value="KAI7727347.1"/>
    <property type="molecule type" value="Genomic_DNA"/>
</dbReference>
<feature type="non-terminal residue" evidence="2">
    <location>
        <position position="1"/>
    </location>
</feature>
<feature type="non-terminal residue" evidence="2">
    <location>
        <position position="369"/>
    </location>
</feature>
<organism evidence="2 3">
    <name type="scientific">Ambrosia artemisiifolia</name>
    <name type="common">Common ragweed</name>
    <dbReference type="NCBI Taxonomy" id="4212"/>
    <lineage>
        <taxon>Eukaryota</taxon>
        <taxon>Viridiplantae</taxon>
        <taxon>Streptophyta</taxon>
        <taxon>Embryophyta</taxon>
        <taxon>Tracheophyta</taxon>
        <taxon>Spermatophyta</taxon>
        <taxon>Magnoliopsida</taxon>
        <taxon>eudicotyledons</taxon>
        <taxon>Gunneridae</taxon>
        <taxon>Pentapetalae</taxon>
        <taxon>asterids</taxon>
        <taxon>campanulids</taxon>
        <taxon>Asterales</taxon>
        <taxon>Asteraceae</taxon>
        <taxon>Asteroideae</taxon>
        <taxon>Heliantheae alliance</taxon>
        <taxon>Heliantheae</taxon>
        <taxon>Ambrosia</taxon>
    </lineage>
</organism>
<reference evidence="2" key="1">
    <citation type="submission" date="2022-06" db="EMBL/GenBank/DDBJ databases">
        <title>Uncovering the hologenomic basis of an extraordinary plant invasion.</title>
        <authorList>
            <person name="Bieker V.C."/>
            <person name="Martin M.D."/>
            <person name="Gilbert T."/>
            <person name="Hodgins K."/>
            <person name="Battlay P."/>
            <person name="Petersen B."/>
            <person name="Wilson J."/>
        </authorList>
    </citation>
    <scope>NUCLEOTIDE SEQUENCE</scope>
    <source>
        <strain evidence="2">AA19_3_7</strain>
        <tissue evidence="2">Leaf</tissue>
    </source>
</reference>
<name>A0AAD5G400_AMBAR</name>
<feature type="transmembrane region" description="Helical" evidence="1">
    <location>
        <begin position="340"/>
        <end position="363"/>
    </location>
</feature>
<protein>
    <submittedName>
        <fullName evidence="2">Uncharacterized protein</fullName>
    </submittedName>
</protein>
<accession>A0AAD5G400</accession>
<evidence type="ECO:0000313" key="2">
    <source>
        <dbReference type="EMBL" id="KAI7727347.1"/>
    </source>
</evidence>
<dbReference type="AlphaFoldDB" id="A0AAD5G400"/>
<dbReference type="Proteomes" id="UP001206925">
    <property type="component" value="Unassembled WGS sequence"/>
</dbReference>
<keyword evidence="1" id="KW-1133">Transmembrane helix</keyword>
<keyword evidence="3" id="KW-1185">Reference proteome</keyword>
<keyword evidence="1" id="KW-0472">Membrane</keyword>
<evidence type="ECO:0000313" key="3">
    <source>
        <dbReference type="Proteomes" id="UP001206925"/>
    </source>
</evidence>
<comment type="caution">
    <text evidence="2">The sequence shown here is derived from an EMBL/GenBank/DDBJ whole genome shotgun (WGS) entry which is preliminary data.</text>
</comment>
<sequence>LYGNTLLDRGYIATWQQLSNGAIDDGCYVEEGYAAHAIMCDPFKYSFSNSLNHLRFSLIHFLSLLPSTTSYHPPPPPPPYLHRQLFPRPDQLLSPVSSPPLPHNRFPLAHWHNYPIKTTITHSPKQLTTNTTTTVVRSHCRYCRVGSSVKSSASFWIYPKPSTYGSGRDRDLSIWRLLSFSMSGFDLPNIHENKIRASIFGIGLMVAVRRLEYSHVTARVSAAKGNDKGDGEDDLSKVGMGYMFCMCARAWVRQQEDAEKEYLSFGLAVMGSETYRETYGEEDLKFVAGTNNMIEHMHIEVETGQKDMQMNGKGRRAVIQRLEKEKKKGKLENLNEKATIFFFLLHSFVALLPICLSATCLCYQLQLVQ</sequence>
<proteinExistence type="predicted"/>